<comment type="caution">
    <text evidence="9">The sequence shown here is derived from an EMBL/GenBank/DDBJ whole genome shotgun (WGS) entry which is preliminary data.</text>
</comment>
<keyword evidence="5 7" id="KW-1133">Transmembrane helix</keyword>
<dbReference type="Pfam" id="PF19300">
    <property type="entry name" value="BPD_transp_1_N"/>
    <property type="match status" value="1"/>
</dbReference>
<feature type="transmembrane region" description="Helical" evidence="7">
    <location>
        <begin position="98"/>
        <end position="121"/>
    </location>
</feature>
<dbReference type="InterPro" id="IPR035906">
    <property type="entry name" value="MetI-like_sf"/>
</dbReference>
<evidence type="ECO:0000313" key="10">
    <source>
        <dbReference type="Proteomes" id="UP001196565"/>
    </source>
</evidence>
<comment type="subcellular location">
    <subcellularLocation>
        <location evidence="1 7">Cell membrane</location>
        <topology evidence="1 7">Multi-pass membrane protein</topology>
    </subcellularLocation>
</comment>
<evidence type="ECO:0000256" key="1">
    <source>
        <dbReference type="ARBA" id="ARBA00004651"/>
    </source>
</evidence>
<dbReference type="PANTHER" id="PTHR43163">
    <property type="entry name" value="DIPEPTIDE TRANSPORT SYSTEM PERMEASE PROTEIN DPPB-RELATED"/>
    <property type="match status" value="1"/>
</dbReference>
<dbReference type="PANTHER" id="PTHR43163:SF6">
    <property type="entry name" value="DIPEPTIDE TRANSPORT SYSTEM PERMEASE PROTEIN DPPB-RELATED"/>
    <property type="match status" value="1"/>
</dbReference>
<dbReference type="InterPro" id="IPR045621">
    <property type="entry name" value="BPD_transp_1_N"/>
</dbReference>
<keyword evidence="6 7" id="KW-0472">Membrane</keyword>
<dbReference type="EMBL" id="JAHYBZ010000006">
    <property type="protein sequence ID" value="MBW6399583.1"/>
    <property type="molecule type" value="Genomic_DNA"/>
</dbReference>
<dbReference type="SUPFAM" id="SSF161098">
    <property type="entry name" value="MetI-like"/>
    <property type="match status" value="1"/>
</dbReference>
<feature type="transmembrane region" description="Helical" evidence="7">
    <location>
        <begin position="172"/>
        <end position="190"/>
    </location>
</feature>
<feature type="transmembrane region" description="Helical" evidence="7">
    <location>
        <begin position="226"/>
        <end position="252"/>
    </location>
</feature>
<dbReference type="InterPro" id="IPR000515">
    <property type="entry name" value="MetI-like"/>
</dbReference>
<keyword evidence="2 7" id="KW-0813">Transport</keyword>
<evidence type="ECO:0000256" key="5">
    <source>
        <dbReference type="ARBA" id="ARBA00022989"/>
    </source>
</evidence>
<evidence type="ECO:0000259" key="8">
    <source>
        <dbReference type="PROSITE" id="PS50928"/>
    </source>
</evidence>
<dbReference type="PROSITE" id="PS50928">
    <property type="entry name" value="ABC_TM1"/>
    <property type="match status" value="1"/>
</dbReference>
<protein>
    <submittedName>
        <fullName evidence="9">ABC transporter permease</fullName>
    </submittedName>
</protein>
<evidence type="ECO:0000256" key="2">
    <source>
        <dbReference type="ARBA" id="ARBA00022448"/>
    </source>
</evidence>
<dbReference type="Gene3D" id="1.10.3720.10">
    <property type="entry name" value="MetI-like"/>
    <property type="match status" value="1"/>
</dbReference>
<keyword evidence="3" id="KW-1003">Cell membrane</keyword>
<evidence type="ECO:0000256" key="3">
    <source>
        <dbReference type="ARBA" id="ARBA00022475"/>
    </source>
</evidence>
<evidence type="ECO:0000256" key="7">
    <source>
        <dbReference type="RuleBase" id="RU363032"/>
    </source>
</evidence>
<accession>A0ABS7ABA6</accession>
<dbReference type="RefSeq" id="WP_219764196.1">
    <property type="nucleotide sequence ID" value="NZ_JAHYBZ010000006.1"/>
</dbReference>
<comment type="similarity">
    <text evidence="7">Belongs to the binding-protein-dependent transport system permease family.</text>
</comment>
<dbReference type="CDD" id="cd06261">
    <property type="entry name" value="TM_PBP2"/>
    <property type="match status" value="1"/>
</dbReference>
<feature type="domain" description="ABC transmembrane type-1" evidence="8">
    <location>
        <begin position="94"/>
        <end position="291"/>
    </location>
</feature>
<reference evidence="9 10" key="1">
    <citation type="submission" date="2021-07" db="EMBL/GenBank/DDBJ databases">
        <authorList>
            <person name="So Y."/>
        </authorList>
    </citation>
    <scope>NUCLEOTIDE SEQUENCE [LARGE SCALE GENOMIC DNA]</scope>
    <source>
        <strain evidence="9 10">HJA6</strain>
    </source>
</reference>
<gene>
    <name evidence="9" type="ORF">KPL78_17120</name>
</gene>
<evidence type="ECO:0000256" key="4">
    <source>
        <dbReference type="ARBA" id="ARBA00022692"/>
    </source>
</evidence>
<feature type="transmembrane region" description="Helical" evidence="7">
    <location>
        <begin position="133"/>
        <end position="160"/>
    </location>
</feature>
<keyword evidence="4 7" id="KW-0812">Transmembrane</keyword>
<sequence>MLRFFLRRFAVAVLVALTVLTLAFMLTRLSGDLAVSIAGPNATAEDVETVRRVYGLDRPLTVQYFDWLGNALRGDFGESYFFRDRVSNLIASRMPVTVTLGLVGLVLALVVSLPLGILAAVREGSWVDRLVGLFAMIGQAMPSFWLGLMLMVVFGLQLAWLPISGADTWEGFILPGVVLAFSAIPSLTRLTRSGMIEALASDYIRTARAKGLTRLSILVKHGFRNAAIPVVAIAAVQLGFMLGGSVVIETVFALHGVGYLAWESISKNDFPVVQAVVLVLALIYIGLTLLADLFNAVLDPRLRSA</sequence>
<feature type="transmembrane region" description="Helical" evidence="7">
    <location>
        <begin position="272"/>
        <end position="294"/>
    </location>
</feature>
<organism evidence="9 10">
    <name type="scientific">Roseomonas alba</name>
    <dbReference type="NCBI Taxonomy" id="2846776"/>
    <lineage>
        <taxon>Bacteria</taxon>
        <taxon>Pseudomonadati</taxon>
        <taxon>Pseudomonadota</taxon>
        <taxon>Alphaproteobacteria</taxon>
        <taxon>Acetobacterales</taxon>
        <taxon>Roseomonadaceae</taxon>
        <taxon>Roseomonas</taxon>
    </lineage>
</organism>
<evidence type="ECO:0000256" key="6">
    <source>
        <dbReference type="ARBA" id="ARBA00023136"/>
    </source>
</evidence>
<dbReference type="Proteomes" id="UP001196565">
    <property type="component" value="Unassembled WGS sequence"/>
</dbReference>
<proteinExistence type="inferred from homology"/>
<name>A0ABS7ABA6_9PROT</name>
<evidence type="ECO:0000313" key="9">
    <source>
        <dbReference type="EMBL" id="MBW6399583.1"/>
    </source>
</evidence>
<dbReference type="Pfam" id="PF00528">
    <property type="entry name" value="BPD_transp_1"/>
    <property type="match status" value="1"/>
</dbReference>
<keyword evidence="10" id="KW-1185">Reference proteome</keyword>